<comment type="catalytic activity">
    <reaction evidence="10">
        <text>L-threonyl-[protein] + ATP = O-phospho-L-threonyl-[protein] + ADP + H(+)</text>
        <dbReference type="Rhea" id="RHEA:46608"/>
        <dbReference type="Rhea" id="RHEA-COMP:11060"/>
        <dbReference type="Rhea" id="RHEA-COMP:11605"/>
        <dbReference type="ChEBI" id="CHEBI:15378"/>
        <dbReference type="ChEBI" id="CHEBI:30013"/>
        <dbReference type="ChEBI" id="CHEBI:30616"/>
        <dbReference type="ChEBI" id="CHEBI:61977"/>
        <dbReference type="ChEBI" id="CHEBI:456216"/>
        <dbReference type="EC" id="2.7.11.24"/>
    </reaction>
</comment>
<organism evidence="12 13">
    <name type="scientific">Stentor coeruleus</name>
    <dbReference type="NCBI Taxonomy" id="5963"/>
    <lineage>
        <taxon>Eukaryota</taxon>
        <taxon>Sar</taxon>
        <taxon>Alveolata</taxon>
        <taxon>Ciliophora</taxon>
        <taxon>Postciliodesmatophora</taxon>
        <taxon>Heterotrichea</taxon>
        <taxon>Heterotrichida</taxon>
        <taxon>Stentoridae</taxon>
        <taxon>Stentor</taxon>
    </lineage>
</organism>
<comment type="catalytic activity">
    <reaction evidence="6">
        <text>L-threonyl-[protein] + ATP = O-phospho-L-threonyl-[protein] + ADP + H(+)</text>
        <dbReference type="Rhea" id="RHEA:46608"/>
        <dbReference type="Rhea" id="RHEA-COMP:11060"/>
        <dbReference type="Rhea" id="RHEA-COMP:11605"/>
        <dbReference type="ChEBI" id="CHEBI:15378"/>
        <dbReference type="ChEBI" id="CHEBI:30013"/>
        <dbReference type="ChEBI" id="CHEBI:30616"/>
        <dbReference type="ChEBI" id="CHEBI:61977"/>
        <dbReference type="ChEBI" id="CHEBI:456216"/>
        <dbReference type="EC" id="2.7.11.1"/>
    </reaction>
</comment>
<dbReference type="EC" id="2.7.11.24" evidence="10"/>
<comment type="catalytic activity">
    <reaction evidence="7">
        <text>L-seryl-[protein] + ATP = O-phospho-L-seryl-[protein] + ADP + H(+)</text>
        <dbReference type="Rhea" id="RHEA:17989"/>
        <dbReference type="Rhea" id="RHEA-COMP:9863"/>
        <dbReference type="Rhea" id="RHEA-COMP:11604"/>
        <dbReference type="ChEBI" id="CHEBI:15378"/>
        <dbReference type="ChEBI" id="CHEBI:29999"/>
        <dbReference type="ChEBI" id="CHEBI:30616"/>
        <dbReference type="ChEBI" id="CHEBI:83421"/>
        <dbReference type="ChEBI" id="CHEBI:456216"/>
        <dbReference type="EC" id="2.7.11.1"/>
    </reaction>
</comment>
<evidence type="ECO:0000256" key="7">
    <source>
        <dbReference type="ARBA" id="ARBA00048679"/>
    </source>
</evidence>
<evidence type="ECO:0000256" key="10">
    <source>
        <dbReference type="RuleBase" id="RU361165"/>
    </source>
</evidence>
<evidence type="ECO:0000256" key="3">
    <source>
        <dbReference type="ARBA" id="ARBA00022741"/>
    </source>
</evidence>
<keyword evidence="10" id="KW-0460">Magnesium</keyword>
<evidence type="ECO:0000256" key="8">
    <source>
        <dbReference type="PROSITE-ProRule" id="PRU10141"/>
    </source>
</evidence>
<accession>A0A1R2CMM0</accession>
<comment type="cofactor">
    <cofactor evidence="10">
        <name>Mg(2+)</name>
        <dbReference type="ChEBI" id="CHEBI:18420"/>
    </cofactor>
</comment>
<dbReference type="Gene3D" id="3.30.200.20">
    <property type="entry name" value="Phosphorylase Kinase, domain 1"/>
    <property type="match status" value="1"/>
</dbReference>
<dbReference type="PROSITE" id="PS00108">
    <property type="entry name" value="PROTEIN_KINASE_ST"/>
    <property type="match status" value="1"/>
</dbReference>
<dbReference type="Proteomes" id="UP000187209">
    <property type="component" value="Unassembled WGS sequence"/>
</dbReference>
<keyword evidence="13" id="KW-1185">Reference proteome</keyword>
<reference evidence="12 13" key="1">
    <citation type="submission" date="2016-11" db="EMBL/GenBank/DDBJ databases">
        <title>The macronuclear genome of Stentor coeruleus: a giant cell with tiny introns.</title>
        <authorList>
            <person name="Slabodnick M."/>
            <person name="Ruby J.G."/>
            <person name="Reiff S.B."/>
            <person name="Swart E.C."/>
            <person name="Gosai S."/>
            <person name="Prabakaran S."/>
            <person name="Witkowska E."/>
            <person name="Larue G.E."/>
            <person name="Fisher S."/>
            <person name="Freeman R.M."/>
            <person name="Gunawardena J."/>
            <person name="Chu W."/>
            <person name="Stover N.A."/>
            <person name="Gregory B.D."/>
            <person name="Nowacki M."/>
            <person name="Derisi J."/>
            <person name="Roy S.W."/>
            <person name="Marshall W.F."/>
            <person name="Sood P."/>
        </authorList>
    </citation>
    <scope>NUCLEOTIDE SEQUENCE [LARGE SCALE GENOMIC DNA]</scope>
    <source>
        <strain evidence="12">WM001</strain>
    </source>
</reference>
<dbReference type="PROSITE" id="PS50011">
    <property type="entry name" value="PROTEIN_KINASE_DOM"/>
    <property type="match status" value="1"/>
</dbReference>
<dbReference type="EMBL" id="MPUH01000106">
    <property type="protein sequence ID" value="OMJ90262.1"/>
    <property type="molecule type" value="Genomic_DNA"/>
</dbReference>
<dbReference type="GO" id="GO:0004707">
    <property type="term" value="F:MAP kinase activity"/>
    <property type="evidence" value="ECO:0007669"/>
    <property type="project" value="UniProtKB-EC"/>
</dbReference>
<dbReference type="SMART" id="SM00220">
    <property type="entry name" value="S_TKc"/>
    <property type="match status" value="1"/>
</dbReference>
<evidence type="ECO:0000256" key="2">
    <source>
        <dbReference type="ARBA" id="ARBA00022679"/>
    </source>
</evidence>
<evidence type="ECO:0000259" key="11">
    <source>
        <dbReference type="PROSITE" id="PS50011"/>
    </source>
</evidence>
<dbReference type="Gene3D" id="1.10.510.10">
    <property type="entry name" value="Transferase(Phosphotransferase) domain 1"/>
    <property type="match status" value="1"/>
</dbReference>
<dbReference type="GO" id="GO:0106310">
    <property type="term" value="F:protein serine kinase activity"/>
    <property type="evidence" value="ECO:0007669"/>
    <property type="project" value="RHEA"/>
</dbReference>
<dbReference type="InterPro" id="IPR000719">
    <property type="entry name" value="Prot_kinase_dom"/>
</dbReference>
<proteinExistence type="inferred from homology"/>
<dbReference type="PROSITE" id="PS00107">
    <property type="entry name" value="PROTEIN_KINASE_ATP"/>
    <property type="match status" value="1"/>
</dbReference>
<dbReference type="PROSITE" id="PS01351">
    <property type="entry name" value="MAPK"/>
    <property type="match status" value="1"/>
</dbReference>
<comment type="activity regulation">
    <text evidence="10">Activated by threonine and tyrosine phosphorylation.</text>
</comment>
<evidence type="ECO:0000256" key="9">
    <source>
        <dbReference type="RuleBase" id="RU000304"/>
    </source>
</evidence>
<evidence type="ECO:0000256" key="1">
    <source>
        <dbReference type="ARBA" id="ARBA00022527"/>
    </source>
</evidence>
<sequence length="413" mass="47477">MDNLPNWDLKGKYTLLKRLGKGSYGSVCLAQSNSTGAMVAIKSVKGIFEDIYDAKRILREICILRILNHPHIVKIIEVIVTERSFRTIYIVMESAQSDLKKIVKSPTYLDFEQVRYMFYQAVCGIRYMHSASILHRDLKPANILINEDCTIKICDFGLSRSYRRIDQFDQYNSEDINNFALSGGIQCRSLPRDKLNRDMNFINKRELTVHVVTRWYRAPEVILLEKEYNKEIDIWSLGCVFAEMLSLVKANAAHYIERGPLFPGMSCFPLSPDTSTSIKRAGYPCAENDQLNVIFEVIGTPSQQELSFITDPKAHEYVNSFPPRQPKSFQEYFPGCGPDELDILKKMLVFSPKHRISLNELIMHPYFNSVRDPAKEIVANVRADFIFDSTQEMTVEQLQDIFSREIVNEVPLG</sequence>
<dbReference type="SUPFAM" id="SSF56112">
    <property type="entry name" value="Protein kinase-like (PK-like)"/>
    <property type="match status" value="1"/>
</dbReference>
<dbReference type="FunFam" id="1.10.510.10:FF:000405">
    <property type="entry name" value="Mitogen-activated protein kinase"/>
    <property type="match status" value="1"/>
</dbReference>
<dbReference type="InterPro" id="IPR003527">
    <property type="entry name" value="MAP_kinase_CS"/>
</dbReference>
<comment type="similarity">
    <text evidence="10">Belongs to the protein kinase superfamily. Ser/Thr protein kinase family. MAP kinase subfamily.</text>
</comment>
<dbReference type="InterPro" id="IPR008271">
    <property type="entry name" value="Ser/Thr_kinase_AS"/>
</dbReference>
<keyword evidence="2 10" id="KW-0808">Transferase</keyword>
<evidence type="ECO:0000313" key="13">
    <source>
        <dbReference type="Proteomes" id="UP000187209"/>
    </source>
</evidence>
<keyword evidence="4 10" id="KW-0418">Kinase</keyword>
<dbReference type="Pfam" id="PF00069">
    <property type="entry name" value="Pkinase"/>
    <property type="match status" value="2"/>
</dbReference>
<dbReference type="GO" id="GO:0005524">
    <property type="term" value="F:ATP binding"/>
    <property type="evidence" value="ECO:0007669"/>
    <property type="project" value="UniProtKB-UniRule"/>
</dbReference>
<evidence type="ECO:0000256" key="4">
    <source>
        <dbReference type="ARBA" id="ARBA00022777"/>
    </source>
</evidence>
<protein>
    <recommendedName>
        <fullName evidence="10">Mitogen-activated protein kinase</fullName>
        <ecNumber evidence="10">2.7.11.24</ecNumber>
    </recommendedName>
</protein>
<evidence type="ECO:0000256" key="5">
    <source>
        <dbReference type="ARBA" id="ARBA00022840"/>
    </source>
</evidence>
<evidence type="ECO:0000313" key="12">
    <source>
        <dbReference type="EMBL" id="OMJ90262.1"/>
    </source>
</evidence>
<keyword evidence="3 8" id="KW-0547">Nucleotide-binding</keyword>
<dbReference type="InterPro" id="IPR017441">
    <property type="entry name" value="Protein_kinase_ATP_BS"/>
</dbReference>
<keyword evidence="5 8" id="KW-0067">ATP-binding</keyword>
<dbReference type="AlphaFoldDB" id="A0A1R2CMM0"/>
<dbReference type="InterPro" id="IPR050117">
    <property type="entry name" value="MAPK"/>
</dbReference>
<feature type="binding site" evidence="8">
    <location>
        <position position="42"/>
    </location>
    <ligand>
        <name>ATP</name>
        <dbReference type="ChEBI" id="CHEBI:30616"/>
    </ligand>
</feature>
<name>A0A1R2CMM0_9CILI</name>
<dbReference type="InterPro" id="IPR011009">
    <property type="entry name" value="Kinase-like_dom_sf"/>
</dbReference>
<evidence type="ECO:0000256" key="6">
    <source>
        <dbReference type="ARBA" id="ARBA00047899"/>
    </source>
</evidence>
<keyword evidence="1 9" id="KW-0723">Serine/threonine-protein kinase</keyword>
<gene>
    <name evidence="12" type="ORF">SteCoe_7373</name>
</gene>
<feature type="domain" description="Protein kinase" evidence="11">
    <location>
        <begin position="13"/>
        <end position="367"/>
    </location>
</feature>
<dbReference type="PANTHER" id="PTHR24055">
    <property type="entry name" value="MITOGEN-ACTIVATED PROTEIN KINASE"/>
    <property type="match status" value="1"/>
</dbReference>
<dbReference type="CDD" id="cd07834">
    <property type="entry name" value="STKc_MAPK"/>
    <property type="match status" value="1"/>
</dbReference>
<dbReference type="OrthoDB" id="192887at2759"/>
<comment type="caution">
    <text evidence="12">The sequence shown here is derived from an EMBL/GenBank/DDBJ whole genome shotgun (WGS) entry which is preliminary data.</text>
</comment>